<dbReference type="AlphaFoldDB" id="A0A4V1IUL8"/>
<keyword evidence="5" id="KW-1185">Reference proteome</keyword>
<accession>A0A4V1IUL8</accession>
<dbReference type="Gene3D" id="3.30.1520.10">
    <property type="entry name" value="Phox-like domain"/>
    <property type="match status" value="1"/>
</dbReference>
<feature type="non-terminal residue" evidence="3">
    <location>
        <position position="1"/>
    </location>
</feature>
<dbReference type="GO" id="GO:0035091">
    <property type="term" value="F:phosphatidylinositol binding"/>
    <property type="evidence" value="ECO:0007669"/>
    <property type="project" value="InterPro"/>
</dbReference>
<dbReference type="PROSITE" id="PS50195">
    <property type="entry name" value="PX"/>
    <property type="match status" value="1"/>
</dbReference>
<reference evidence="2" key="3">
    <citation type="submission" date="2018-08" db="EMBL/GenBank/DDBJ databases">
        <title>Leveraging single-cell genomics to expand the Fungal Tree of Life.</title>
        <authorList>
            <consortium name="DOE Joint Genome Institute"/>
            <person name="Ahrendt S.R."/>
            <person name="Quandt C.A."/>
            <person name="Ciobanu D."/>
            <person name="Clum A."/>
            <person name="Salamov A."/>
            <person name="Andreopoulos B."/>
            <person name="Cheng J.-F."/>
            <person name="Woyke T."/>
            <person name="Pelin A."/>
            <person name="Henrissat B."/>
            <person name="Reynolds N."/>
            <person name="Benny G.L."/>
            <person name="Smith M.E."/>
            <person name="James T.Y."/>
            <person name="Grigoriev I.V."/>
        </authorList>
    </citation>
    <scope>NUCLEOTIDE SEQUENCE</scope>
    <source>
        <strain evidence="2">ATCC 52028</strain>
    </source>
</reference>
<dbReference type="STRING" id="1555241.A0A4V1IUL8"/>
<dbReference type="OrthoDB" id="1716625at2759"/>
<protein>
    <recommendedName>
        <fullName evidence="1">PX domain-containing protein</fullName>
    </recommendedName>
</protein>
<dbReference type="InterPro" id="IPR001683">
    <property type="entry name" value="PX_dom"/>
</dbReference>
<reference evidence="3" key="2">
    <citation type="submission" date="2018-04" db="EMBL/GenBank/DDBJ databases">
        <title>Leveraging single-cell genomics to expand the Fungal Tree of Life.</title>
        <authorList>
            <consortium name="DOE Joint Genome Institute"/>
            <person name="Ahrendt S.R."/>
            <person name="Quandt C.A."/>
            <person name="Ciobanu D."/>
            <person name="Clum A."/>
            <person name="Salamov A."/>
            <person name="Andreopoulos B."/>
            <person name="Cheng J.-F."/>
            <person name="Woyke T."/>
            <person name="Pelin A."/>
            <person name="Henrissat B."/>
            <person name="Benny G.L."/>
            <person name="Smith M.E."/>
            <person name="James T.Y."/>
            <person name="Grigoriev I.V."/>
        </authorList>
    </citation>
    <scope>NUCLEOTIDE SEQUENCE</scope>
    <source>
        <strain evidence="3">ATCC 52028</strain>
    </source>
</reference>
<name>A0A4V1IUL8_9FUNG</name>
<reference evidence="4 5" key="1">
    <citation type="journal article" date="2018" name="Nat. Microbiol.">
        <title>Leveraging single-cell genomics to expand the fungal tree of life.</title>
        <authorList>
            <person name="Ahrendt S.R."/>
            <person name="Quandt C.A."/>
            <person name="Ciobanu D."/>
            <person name="Clum A."/>
            <person name="Salamov A."/>
            <person name="Andreopoulos B."/>
            <person name="Cheng J.F."/>
            <person name="Woyke T."/>
            <person name="Pelin A."/>
            <person name="Henrissat B."/>
            <person name="Reynolds N.K."/>
            <person name="Benny G.L."/>
            <person name="Smith M.E."/>
            <person name="James T.Y."/>
            <person name="Grigoriev I.V."/>
        </authorList>
    </citation>
    <scope>NUCLEOTIDE SEQUENCE [LARGE SCALE GENOMIC DNA]</scope>
    <source>
        <strain evidence="4 5">ATCC 52028</strain>
    </source>
</reference>
<gene>
    <name evidence="2" type="ORF">CAUPRSCDRAFT_5014</name>
    <name evidence="3" type="ORF">CXG81DRAFT_2336</name>
</gene>
<dbReference type="InterPro" id="IPR036871">
    <property type="entry name" value="PX_dom_sf"/>
</dbReference>
<dbReference type="SUPFAM" id="SSF64268">
    <property type="entry name" value="PX domain"/>
    <property type="match status" value="1"/>
</dbReference>
<evidence type="ECO:0000313" key="5">
    <source>
        <dbReference type="Proteomes" id="UP000274922"/>
    </source>
</evidence>
<dbReference type="EMBL" id="ML010993">
    <property type="protein sequence ID" value="RKO95750.1"/>
    <property type="molecule type" value="Genomic_DNA"/>
</dbReference>
<evidence type="ECO:0000313" key="4">
    <source>
        <dbReference type="Proteomes" id="UP000268535"/>
    </source>
</evidence>
<evidence type="ECO:0000313" key="2">
    <source>
        <dbReference type="EMBL" id="RKO95750.1"/>
    </source>
</evidence>
<dbReference type="Proteomes" id="UP000274922">
    <property type="component" value="Unassembled WGS sequence"/>
</dbReference>
<organism evidence="3 5">
    <name type="scientific">Caulochytrium protostelioides</name>
    <dbReference type="NCBI Taxonomy" id="1555241"/>
    <lineage>
        <taxon>Eukaryota</taxon>
        <taxon>Fungi</taxon>
        <taxon>Fungi incertae sedis</taxon>
        <taxon>Chytridiomycota</taxon>
        <taxon>Chytridiomycota incertae sedis</taxon>
        <taxon>Chytridiomycetes</taxon>
        <taxon>Caulochytriales</taxon>
        <taxon>Caulochytriaceae</taxon>
        <taxon>Caulochytrium</taxon>
    </lineage>
</organism>
<feature type="non-terminal residue" evidence="3">
    <location>
        <position position="125"/>
    </location>
</feature>
<evidence type="ECO:0000313" key="3">
    <source>
        <dbReference type="EMBL" id="RKP01009.1"/>
    </source>
</evidence>
<evidence type="ECO:0000259" key="1">
    <source>
        <dbReference type="PROSITE" id="PS50195"/>
    </source>
</evidence>
<sequence>VNKPVRRVTILGVVRIECGAQPRFVYLLEVTCIGEATPRTIYLAFEDLFDFHLQLIGHFPEECGQATSRGSAETRPPLQFPGQVIHITEAVAYARIAGLQTYLTTILTTMPAKITRSPLIMNLFR</sequence>
<proteinExistence type="predicted"/>
<dbReference type="EMBL" id="ML014189">
    <property type="protein sequence ID" value="RKP01009.1"/>
    <property type="molecule type" value="Genomic_DNA"/>
</dbReference>
<dbReference type="Proteomes" id="UP000268535">
    <property type="component" value="Unassembled WGS sequence"/>
</dbReference>
<feature type="domain" description="PX" evidence="1">
    <location>
        <begin position="4"/>
        <end position="125"/>
    </location>
</feature>